<dbReference type="GO" id="GO:0005829">
    <property type="term" value="C:cytosol"/>
    <property type="evidence" value="ECO:0007669"/>
    <property type="project" value="TreeGrafter"/>
</dbReference>
<dbReference type="Pfam" id="PF03466">
    <property type="entry name" value="LysR_substrate"/>
    <property type="match status" value="1"/>
</dbReference>
<dbReference type="InterPro" id="IPR036388">
    <property type="entry name" value="WH-like_DNA-bd_sf"/>
</dbReference>
<dbReference type="RefSeq" id="WP_132584823.1">
    <property type="nucleotide sequence ID" value="NZ_SMAJ01000017.1"/>
</dbReference>
<dbReference type="Gene3D" id="1.10.10.10">
    <property type="entry name" value="Winged helix-like DNA-binding domain superfamily/Winged helix DNA-binding domain"/>
    <property type="match status" value="1"/>
</dbReference>
<evidence type="ECO:0000256" key="4">
    <source>
        <dbReference type="ARBA" id="ARBA00023163"/>
    </source>
</evidence>
<dbReference type="EMBL" id="SMAJ01000017">
    <property type="protein sequence ID" value="TCT02762.1"/>
    <property type="molecule type" value="Genomic_DNA"/>
</dbReference>
<dbReference type="GO" id="GO:0003700">
    <property type="term" value="F:DNA-binding transcription factor activity"/>
    <property type="evidence" value="ECO:0007669"/>
    <property type="project" value="InterPro"/>
</dbReference>
<dbReference type="GO" id="GO:0003677">
    <property type="term" value="F:DNA binding"/>
    <property type="evidence" value="ECO:0007669"/>
    <property type="project" value="UniProtKB-KW"/>
</dbReference>
<dbReference type="InterPro" id="IPR005119">
    <property type="entry name" value="LysR_subst-bd"/>
</dbReference>
<dbReference type="InterPro" id="IPR050950">
    <property type="entry name" value="HTH-type_LysR_regulators"/>
</dbReference>
<protein>
    <submittedName>
        <fullName evidence="6">LysR family transcriptional regulator</fullName>
    </submittedName>
</protein>
<accession>A0A4R3LQP0</accession>
<organism evidence="6 7">
    <name type="scientific">Paralcaligenes ureilyticus</name>
    <dbReference type="NCBI Taxonomy" id="627131"/>
    <lineage>
        <taxon>Bacteria</taxon>
        <taxon>Pseudomonadati</taxon>
        <taxon>Pseudomonadota</taxon>
        <taxon>Betaproteobacteria</taxon>
        <taxon>Burkholderiales</taxon>
        <taxon>Alcaligenaceae</taxon>
        <taxon>Paralcaligenes</taxon>
    </lineage>
</organism>
<dbReference type="SUPFAM" id="SSF46785">
    <property type="entry name" value="Winged helix' DNA-binding domain"/>
    <property type="match status" value="1"/>
</dbReference>
<reference evidence="6 7" key="1">
    <citation type="submission" date="2019-03" db="EMBL/GenBank/DDBJ databases">
        <title>Genomic Encyclopedia of Type Strains, Phase IV (KMG-IV): sequencing the most valuable type-strain genomes for metagenomic binning, comparative biology and taxonomic classification.</title>
        <authorList>
            <person name="Goeker M."/>
        </authorList>
    </citation>
    <scope>NUCLEOTIDE SEQUENCE [LARGE SCALE GENOMIC DNA]</scope>
    <source>
        <strain evidence="6 7">DSM 24591</strain>
    </source>
</reference>
<keyword evidence="7" id="KW-1185">Reference proteome</keyword>
<dbReference type="PANTHER" id="PTHR30419">
    <property type="entry name" value="HTH-TYPE TRANSCRIPTIONAL REGULATOR YBHD"/>
    <property type="match status" value="1"/>
</dbReference>
<dbReference type="CDD" id="cd08421">
    <property type="entry name" value="PBP2_LTTR_like_1"/>
    <property type="match status" value="1"/>
</dbReference>
<proteinExistence type="inferred from homology"/>
<dbReference type="SUPFAM" id="SSF53850">
    <property type="entry name" value="Periplasmic binding protein-like II"/>
    <property type="match status" value="1"/>
</dbReference>
<evidence type="ECO:0000259" key="5">
    <source>
        <dbReference type="PROSITE" id="PS50931"/>
    </source>
</evidence>
<gene>
    <name evidence="6" type="ORF">EDC26_11737</name>
</gene>
<evidence type="ECO:0000256" key="1">
    <source>
        <dbReference type="ARBA" id="ARBA00009437"/>
    </source>
</evidence>
<dbReference type="InterPro" id="IPR000847">
    <property type="entry name" value="LysR_HTH_N"/>
</dbReference>
<evidence type="ECO:0000313" key="6">
    <source>
        <dbReference type="EMBL" id="TCT02762.1"/>
    </source>
</evidence>
<dbReference type="InterPro" id="IPR036390">
    <property type="entry name" value="WH_DNA-bd_sf"/>
</dbReference>
<keyword evidence="2" id="KW-0805">Transcription regulation</keyword>
<sequence length="300" mass="33363">MWKVDPTSLYLFIAVCEEGSIARAAERELASPAAISKRIADIEKSIGTPLLSRSQKGVTPTAAGQVLLRHARNLIGNIDKLRSELSEYASGVKGHVRLLANVSSITEFLPEELTTFFQKYEHIQVDLEERVSLEIARGVIDGSADLGICRDFVSTGDLHTIPYRSDHFALVVHDKHPLAHRSSLPFEEAIHYEQIGLAPNAAVNVLMTRIAAQKGVELRYRTHITTFDAACRFVQAGLAVAVLPFEVVVRYSHMVGLRIIPLTDAWATRRFIICTRRTDKLSIPARRLLDHLLDRVPAIS</sequence>
<dbReference type="PANTHER" id="PTHR30419:SF2">
    <property type="entry name" value="LYSR FAMILY TRANSCRIPTIONAL REGULATOR"/>
    <property type="match status" value="1"/>
</dbReference>
<dbReference type="OrthoDB" id="9785974at2"/>
<dbReference type="AlphaFoldDB" id="A0A4R3LQP0"/>
<keyword evidence="3" id="KW-0238">DNA-binding</keyword>
<dbReference type="Proteomes" id="UP000295525">
    <property type="component" value="Unassembled WGS sequence"/>
</dbReference>
<comment type="caution">
    <text evidence="6">The sequence shown here is derived from an EMBL/GenBank/DDBJ whole genome shotgun (WGS) entry which is preliminary data.</text>
</comment>
<name>A0A4R3LQP0_9BURK</name>
<comment type="similarity">
    <text evidence="1">Belongs to the LysR transcriptional regulatory family.</text>
</comment>
<evidence type="ECO:0000256" key="2">
    <source>
        <dbReference type="ARBA" id="ARBA00023015"/>
    </source>
</evidence>
<dbReference type="Pfam" id="PF00126">
    <property type="entry name" value="HTH_1"/>
    <property type="match status" value="1"/>
</dbReference>
<evidence type="ECO:0000256" key="3">
    <source>
        <dbReference type="ARBA" id="ARBA00023125"/>
    </source>
</evidence>
<evidence type="ECO:0000313" key="7">
    <source>
        <dbReference type="Proteomes" id="UP000295525"/>
    </source>
</evidence>
<dbReference type="Gene3D" id="3.40.190.290">
    <property type="match status" value="1"/>
</dbReference>
<feature type="domain" description="HTH lysR-type" evidence="5">
    <location>
        <begin position="4"/>
        <end position="61"/>
    </location>
</feature>
<keyword evidence="4" id="KW-0804">Transcription</keyword>
<dbReference type="PROSITE" id="PS50931">
    <property type="entry name" value="HTH_LYSR"/>
    <property type="match status" value="1"/>
</dbReference>